<dbReference type="OrthoDB" id="2220294at2"/>
<gene>
    <name evidence="2" type="ORF">HMPREF9708_00337</name>
</gene>
<keyword evidence="3" id="KW-1185">Reference proteome</keyword>
<dbReference type="HOGENOM" id="CLU_144732_1_0_9"/>
<dbReference type="SUPFAM" id="SSF50475">
    <property type="entry name" value="FMN-binding split barrel"/>
    <property type="match status" value="1"/>
</dbReference>
<dbReference type="InterPro" id="IPR012349">
    <property type="entry name" value="Split_barrel_FMN-bd"/>
</dbReference>
<organism evidence="2 3">
    <name type="scientific">Facklamia languida CCUG 37842</name>
    <dbReference type="NCBI Taxonomy" id="883113"/>
    <lineage>
        <taxon>Bacteria</taxon>
        <taxon>Bacillati</taxon>
        <taxon>Bacillota</taxon>
        <taxon>Bacilli</taxon>
        <taxon>Lactobacillales</taxon>
        <taxon>Aerococcaceae</taxon>
        <taxon>Facklamia</taxon>
    </lineage>
</organism>
<dbReference type="AlphaFoldDB" id="H3NHJ8"/>
<dbReference type="Proteomes" id="UP000006190">
    <property type="component" value="Unassembled WGS sequence"/>
</dbReference>
<dbReference type="Pfam" id="PF01243">
    <property type="entry name" value="PNPOx_N"/>
    <property type="match status" value="1"/>
</dbReference>
<protein>
    <recommendedName>
        <fullName evidence="1">Pyridoxamine 5'-phosphate oxidase N-terminal domain-containing protein</fullName>
    </recommendedName>
</protein>
<dbReference type="InterPro" id="IPR011576">
    <property type="entry name" value="Pyridox_Oxase_N"/>
</dbReference>
<sequence>MELQEAMQILKEDMKVAVFATVDAQGHPHARHAHIGVANEQGVFFMTSPKTKFYQQLKDNPYVAISTLSEKDYLIQVIRIEGEVRELGKEKLAELLEGNPYVDQVYPSLEDQAGIHVFQVFQGELFYRSLTQGHQYTFKFGQNL</sequence>
<name>H3NHJ8_9LACT</name>
<feature type="domain" description="Pyridoxamine 5'-phosphate oxidase N-terminal" evidence="1">
    <location>
        <begin position="4"/>
        <end position="112"/>
    </location>
</feature>
<dbReference type="STRING" id="883113.HMPREF9708_00337"/>
<evidence type="ECO:0000313" key="3">
    <source>
        <dbReference type="Proteomes" id="UP000006190"/>
    </source>
</evidence>
<dbReference type="EMBL" id="AGEG01000002">
    <property type="protein sequence ID" value="EHR38253.1"/>
    <property type="molecule type" value="Genomic_DNA"/>
</dbReference>
<dbReference type="RefSeq" id="WP_006308280.1">
    <property type="nucleotide sequence ID" value="NZ_JH601133.1"/>
</dbReference>
<dbReference type="PATRIC" id="fig|883113.3.peg.342"/>
<reference evidence="2 3" key="1">
    <citation type="submission" date="2012-01" db="EMBL/GenBank/DDBJ databases">
        <title>The Genome Sequence of Facklamia languida CCUG 37842.</title>
        <authorList>
            <consortium name="The Broad Institute Genome Sequencing Platform"/>
            <person name="Earl A."/>
            <person name="Ward D."/>
            <person name="Feldgarden M."/>
            <person name="Gevers D."/>
            <person name="Huys G."/>
            <person name="Young S.K."/>
            <person name="Zeng Q."/>
            <person name="Gargeya S."/>
            <person name="Fitzgerald M."/>
            <person name="Haas B."/>
            <person name="Abouelleil A."/>
            <person name="Alvarado L."/>
            <person name="Arachchi H.M."/>
            <person name="Berlin A."/>
            <person name="Chapman S.B."/>
            <person name="Gearin G."/>
            <person name="Goldberg J."/>
            <person name="Griggs A."/>
            <person name="Gujja S."/>
            <person name="Hansen M."/>
            <person name="Heiman D."/>
            <person name="Howarth C."/>
            <person name="Larimer J."/>
            <person name="Lui A."/>
            <person name="MacDonald P.J.P."/>
            <person name="McCowen C."/>
            <person name="Montmayeur A."/>
            <person name="Murphy C."/>
            <person name="Neiman D."/>
            <person name="Pearson M."/>
            <person name="Priest M."/>
            <person name="Roberts A."/>
            <person name="Saif S."/>
            <person name="Shea T."/>
            <person name="Sisk P."/>
            <person name="Stolte C."/>
            <person name="Sykes S."/>
            <person name="Wortman J."/>
            <person name="Nusbaum C."/>
            <person name="Birren B."/>
        </authorList>
    </citation>
    <scope>NUCLEOTIDE SEQUENCE [LARGE SCALE GENOMIC DNA]</scope>
    <source>
        <strain evidence="2 3">CCUG 37842</strain>
    </source>
</reference>
<accession>H3NHJ8</accession>
<proteinExistence type="predicted"/>
<comment type="caution">
    <text evidence="2">The sequence shown here is derived from an EMBL/GenBank/DDBJ whole genome shotgun (WGS) entry which is preliminary data.</text>
</comment>
<evidence type="ECO:0000259" key="1">
    <source>
        <dbReference type="Pfam" id="PF01243"/>
    </source>
</evidence>
<dbReference type="Gene3D" id="2.30.110.10">
    <property type="entry name" value="Electron Transport, Fmn-binding Protein, Chain A"/>
    <property type="match status" value="1"/>
</dbReference>
<evidence type="ECO:0000313" key="2">
    <source>
        <dbReference type="EMBL" id="EHR38253.1"/>
    </source>
</evidence>
<dbReference type="eggNOG" id="COG5015">
    <property type="taxonomic scope" value="Bacteria"/>
</dbReference>